<evidence type="ECO:0000256" key="1">
    <source>
        <dbReference type="SAM" id="Phobius"/>
    </source>
</evidence>
<gene>
    <name evidence="2" type="ORF">E4T82_11505</name>
</gene>
<name>A0A4Y9J9P0_9STRE</name>
<sequence length="68" mass="7382">MKLTNKQYDVAKQVVTVIVPALITLISGLGVVLDYDTTVFTTIIGLFTAFAGTVLGISSKNYQNEQEE</sequence>
<dbReference type="AlphaFoldDB" id="A0A4Y9J9P0"/>
<dbReference type="OrthoDB" id="2224852at2"/>
<dbReference type="RefSeq" id="WP_135182921.1">
    <property type="nucleotide sequence ID" value="NZ_JADGKZ010000029.1"/>
</dbReference>
<keyword evidence="1" id="KW-0812">Transmembrane</keyword>
<keyword evidence="1" id="KW-0472">Membrane</keyword>
<dbReference type="InterPro" id="IPR031612">
    <property type="entry name" value="Phage_holin_Dp1"/>
</dbReference>
<organism evidence="2 3">
    <name type="scientific">Streptococcus cuniculi</name>
    <dbReference type="NCBI Taxonomy" id="1432788"/>
    <lineage>
        <taxon>Bacteria</taxon>
        <taxon>Bacillati</taxon>
        <taxon>Bacillota</taxon>
        <taxon>Bacilli</taxon>
        <taxon>Lactobacillales</taxon>
        <taxon>Streptococcaceae</taxon>
        <taxon>Streptococcus</taxon>
    </lineage>
</organism>
<feature type="transmembrane region" description="Helical" evidence="1">
    <location>
        <begin position="39"/>
        <end position="57"/>
    </location>
</feature>
<evidence type="ECO:0000313" key="2">
    <source>
        <dbReference type="EMBL" id="TFU96669.1"/>
    </source>
</evidence>
<protein>
    <submittedName>
        <fullName evidence="2">Holin</fullName>
    </submittedName>
</protein>
<comment type="caution">
    <text evidence="2">The sequence shown here is derived from an EMBL/GenBank/DDBJ whole genome shotgun (WGS) entry which is preliminary data.</text>
</comment>
<reference evidence="2 3" key="1">
    <citation type="submission" date="2019-03" db="EMBL/GenBank/DDBJ databases">
        <title>Diversity of the mouse oral microbiome.</title>
        <authorList>
            <person name="Joseph S."/>
            <person name="Aduse-Opoku J."/>
            <person name="Curtis M."/>
            <person name="Wade W."/>
            <person name="Hashim A."/>
        </authorList>
    </citation>
    <scope>NUCLEOTIDE SEQUENCE [LARGE SCALE GENOMIC DNA]</scope>
    <source>
        <strain evidence="2 3">WM131</strain>
    </source>
</reference>
<keyword evidence="1" id="KW-1133">Transmembrane helix</keyword>
<accession>A0A4Y9J9P0</accession>
<evidence type="ECO:0000313" key="3">
    <source>
        <dbReference type="Proteomes" id="UP000297253"/>
    </source>
</evidence>
<proteinExistence type="predicted"/>
<dbReference type="Proteomes" id="UP000297253">
    <property type="component" value="Unassembled WGS sequence"/>
</dbReference>
<feature type="transmembrane region" description="Helical" evidence="1">
    <location>
        <begin position="12"/>
        <end position="33"/>
    </location>
</feature>
<dbReference type="Pfam" id="PF16938">
    <property type="entry name" value="Phage_holin_Dp1"/>
    <property type="match status" value="1"/>
</dbReference>
<dbReference type="EMBL" id="SPPD01000029">
    <property type="protein sequence ID" value="TFU96669.1"/>
    <property type="molecule type" value="Genomic_DNA"/>
</dbReference>